<gene>
    <name evidence="3" type="ORF">CCMP2556_LOCUS28604</name>
</gene>
<sequence length="369" mass="40672">MEIDGTSQRLSNLPTAWTLGSTCTGTGAFELVSDAVCNALNDALSDKTGTTFVHHEIACEIEKYKQGLLLNVLPGDCCLFSDVTQLKTDEERTCVRHRNKCELPKKLFGFTSGFSCKSLSKLQNAQSLKKALANRDQESSSFKTFAGNLDVLSLSSPLWVILENVDLGSDEGADSNSAMVSEQLASVGYTTRLILLRADQFGLPQRRKRLFIIGINNDRAMEELLDTPEQMLHSVINTFLPAMKVENPPVDAFLLADDDPEVDAERDRRTQVAANREAKKHEVVPTILPSGTVRDVEKSRLHLGREQLALQGIRYQKRVNLSNNQMQDLACGRARPFSAAPPRPSDLLETAQRLPAGNYIAVCVALRLG</sequence>
<keyword evidence="1" id="KW-0489">Methyltransferase</keyword>
<dbReference type="Proteomes" id="UP001642484">
    <property type="component" value="Unassembled WGS sequence"/>
</dbReference>
<organism evidence="3 4">
    <name type="scientific">Durusdinium trenchii</name>
    <dbReference type="NCBI Taxonomy" id="1381693"/>
    <lineage>
        <taxon>Eukaryota</taxon>
        <taxon>Sar</taxon>
        <taxon>Alveolata</taxon>
        <taxon>Dinophyceae</taxon>
        <taxon>Suessiales</taxon>
        <taxon>Symbiodiniaceae</taxon>
        <taxon>Durusdinium</taxon>
    </lineage>
</organism>
<keyword evidence="4" id="KW-1185">Reference proteome</keyword>
<dbReference type="SUPFAM" id="SSF53335">
    <property type="entry name" value="S-adenosyl-L-methionine-dependent methyltransferases"/>
    <property type="match status" value="1"/>
</dbReference>
<evidence type="ECO:0000256" key="2">
    <source>
        <dbReference type="ARBA" id="ARBA00022679"/>
    </source>
</evidence>
<evidence type="ECO:0000256" key="1">
    <source>
        <dbReference type="ARBA" id="ARBA00022603"/>
    </source>
</evidence>
<evidence type="ECO:0000313" key="3">
    <source>
        <dbReference type="EMBL" id="CAK9058042.1"/>
    </source>
</evidence>
<dbReference type="Pfam" id="PF00145">
    <property type="entry name" value="DNA_methylase"/>
    <property type="match status" value="1"/>
</dbReference>
<comment type="caution">
    <text evidence="3">The sequence shown here is derived from an EMBL/GenBank/DDBJ whole genome shotgun (WGS) entry which is preliminary data.</text>
</comment>
<dbReference type="EMBL" id="CAXAMN010021331">
    <property type="protein sequence ID" value="CAK9058042.1"/>
    <property type="molecule type" value="Genomic_DNA"/>
</dbReference>
<dbReference type="InterPro" id="IPR001525">
    <property type="entry name" value="C5_MeTfrase"/>
</dbReference>
<dbReference type="InterPro" id="IPR029063">
    <property type="entry name" value="SAM-dependent_MTases_sf"/>
</dbReference>
<name>A0ABP0N4S5_9DINO</name>
<protein>
    <recommendedName>
        <fullName evidence="5">DNA (cytosine-5-)-methyltransferase</fullName>
    </recommendedName>
</protein>
<evidence type="ECO:0008006" key="5">
    <source>
        <dbReference type="Google" id="ProtNLM"/>
    </source>
</evidence>
<keyword evidence="2" id="KW-0808">Transferase</keyword>
<dbReference type="Gene3D" id="3.40.50.150">
    <property type="entry name" value="Vaccinia Virus protein VP39"/>
    <property type="match status" value="1"/>
</dbReference>
<evidence type="ECO:0000313" key="4">
    <source>
        <dbReference type="Proteomes" id="UP001642484"/>
    </source>
</evidence>
<proteinExistence type="predicted"/>
<reference evidence="3 4" key="1">
    <citation type="submission" date="2024-02" db="EMBL/GenBank/DDBJ databases">
        <authorList>
            <person name="Chen Y."/>
            <person name="Shah S."/>
            <person name="Dougan E. K."/>
            <person name="Thang M."/>
            <person name="Chan C."/>
        </authorList>
    </citation>
    <scope>NUCLEOTIDE SEQUENCE [LARGE SCALE GENOMIC DNA]</scope>
</reference>
<accession>A0ABP0N4S5</accession>